<dbReference type="OrthoDB" id="6361347at2759"/>
<feature type="signal peptide" evidence="1">
    <location>
        <begin position="1"/>
        <end position="17"/>
    </location>
</feature>
<proteinExistence type="predicted"/>
<comment type="caution">
    <text evidence="2">The sequence shown here is derived from an EMBL/GenBank/DDBJ whole genome shotgun (WGS) entry which is preliminary data.</text>
</comment>
<keyword evidence="3" id="KW-1185">Reference proteome</keyword>
<protein>
    <submittedName>
        <fullName evidence="2">Chromosomal replication initiator protein DnaA</fullName>
    </submittedName>
</protein>
<gene>
    <name evidence="2" type="ORF">Fcan01_18575</name>
</gene>
<feature type="chain" id="PRO_5012895103" evidence="1">
    <location>
        <begin position="18"/>
        <end position="410"/>
    </location>
</feature>
<keyword evidence="1" id="KW-0732">Signal</keyword>
<evidence type="ECO:0000313" key="3">
    <source>
        <dbReference type="Proteomes" id="UP000198287"/>
    </source>
</evidence>
<evidence type="ECO:0000256" key="1">
    <source>
        <dbReference type="SAM" id="SignalP"/>
    </source>
</evidence>
<organism evidence="2 3">
    <name type="scientific">Folsomia candida</name>
    <name type="common">Springtail</name>
    <dbReference type="NCBI Taxonomy" id="158441"/>
    <lineage>
        <taxon>Eukaryota</taxon>
        <taxon>Metazoa</taxon>
        <taxon>Ecdysozoa</taxon>
        <taxon>Arthropoda</taxon>
        <taxon>Hexapoda</taxon>
        <taxon>Collembola</taxon>
        <taxon>Entomobryomorpha</taxon>
        <taxon>Isotomoidea</taxon>
        <taxon>Isotomidae</taxon>
        <taxon>Proisotominae</taxon>
        <taxon>Folsomia</taxon>
    </lineage>
</organism>
<dbReference type="EMBL" id="LNIX01000015">
    <property type="protein sequence ID" value="OXA46332.1"/>
    <property type="molecule type" value="Genomic_DNA"/>
</dbReference>
<dbReference type="PANTHER" id="PTHR37159">
    <property type="entry name" value="GH11867P"/>
    <property type="match status" value="1"/>
</dbReference>
<accession>A0A226DLB6</accession>
<evidence type="ECO:0000313" key="2">
    <source>
        <dbReference type="EMBL" id="OXA46332.1"/>
    </source>
</evidence>
<dbReference type="OMA" id="HDATNED"/>
<name>A0A226DLB6_FOLCA</name>
<dbReference type="Proteomes" id="UP000198287">
    <property type="component" value="Unassembled WGS sequence"/>
</dbReference>
<sequence>MIKCALLIFCTLSVAHGAEWCLKPEPISASVAETPAEKSTSETPKDTPKCSLESPELVTGLLVNGTQDRNADLLPSWVNLTLATQGQKWASENIPLISGSHIFGLMFVLAFPDLNAVLLFTNQSDTGNLAMKRYASTIQQVNTWYNGSLKESTDDNDILSSLLRVRGLHTAAMKAGNERMHGENPRPLINKELYERVQIDEGMWKAFETDLKNSDVPEKSRKVPEKYFGRDGKFFAVNQFQQAMTQFAFIGFPVLFPERIFLIDAKDEDLVAFNHLWAVLGHALGIEDEYNIALQPDLKTTKEYYQHIYENWYLPQIFNLDFHTKVLMEAQLQGFEKIDDILTPRTLLLRLLRDIVKIPVPNMTRELTPKDHAKMLQFHAKGLHGFVSKIAGDFRENLKSKIQGFLSRLP</sequence>
<dbReference type="PANTHER" id="PTHR37159:SF1">
    <property type="entry name" value="GH11867P"/>
    <property type="match status" value="1"/>
</dbReference>
<dbReference type="AlphaFoldDB" id="A0A226DLB6"/>
<reference evidence="2 3" key="1">
    <citation type="submission" date="2015-12" db="EMBL/GenBank/DDBJ databases">
        <title>The genome of Folsomia candida.</title>
        <authorList>
            <person name="Faddeeva A."/>
            <person name="Derks M.F."/>
            <person name="Anvar Y."/>
            <person name="Smit S."/>
            <person name="Van Straalen N."/>
            <person name="Roelofs D."/>
        </authorList>
    </citation>
    <scope>NUCLEOTIDE SEQUENCE [LARGE SCALE GENOMIC DNA]</scope>
    <source>
        <strain evidence="2 3">VU population</strain>
        <tissue evidence="2">Whole body</tissue>
    </source>
</reference>
<dbReference type="STRING" id="158441.A0A226DLB6"/>